<accession>A0ABX2JXT5</accession>
<dbReference type="SUPFAM" id="SSF140453">
    <property type="entry name" value="EsxAB dimer-like"/>
    <property type="match status" value="1"/>
</dbReference>
<sequence>MTVQLYYATAAITDASVQIDHAADQTEQNHQRSLAAVQANAGNFGGTGSAAFQHAIATVNQKYADSQTVIKRAGAVLEQANQEMTGADGKSAGQYH</sequence>
<keyword evidence="2" id="KW-1185">Reference proteome</keyword>
<evidence type="ECO:0000313" key="1">
    <source>
        <dbReference type="EMBL" id="NTY62558.1"/>
    </source>
</evidence>
<comment type="caution">
    <text evidence="1">The sequence shown here is derived from an EMBL/GenBank/DDBJ whole genome shotgun (WGS) entry which is preliminary data.</text>
</comment>
<evidence type="ECO:0000313" key="2">
    <source>
        <dbReference type="Proteomes" id="UP000708347"/>
    </source>
</evidence>
<reference evidence="1 2" key="1">
    <citation type="submission" date="2019-05" db="EMBL/GenBank/DDBJ databases">
        <title>Mycolicibacterium sphagni ENV482 genome assembly.</title>
        <authorList>
            <person name="Chen W."/>
            <person name="Faulkner N.W."/>
            <person name="Hyman M.R."/>
        </authorList>
    </citation>
    <scope>NUCLEOTIDE SEQUENCE [LARGE SCALE GENOMIC DNA]</scope>
    <source>
        <strain evidence="1 2">ENV482</strain>
    </source>
</reference>
<protein>
    <submittedName>
        <fullName evidence="1">Uncharacterized protein</fullName>
    </submittedName>
</protein>
<dbReference type="EMBL" id="VBSB01000017">
    <property type="protein sequence ID" value="NTY62558.1"/>
    <property type="molecule type" value="Genomic_DNA"/>
</dbReference>
<dbReference type="Proteomes" id="UP000708347">
    <property type="component" value="Unassembled WGS sequence"/>
</dbReference>
<dbReference type="InterPro" id="IPR036689">
    <property type="entry name" value="ESAT-6-like_sf"/>
</dbReference>
<name>A0ABX2JXT5_9MYCO</name>
<gene>
    <name evidence="1" type="ORF">FEG63_23765</name>
</gene>
<proteinExistence type="predicted"/>
<organism evidence="1 2">
    <name type="scientific">Mycolicibacterium sphagni</name>
    <dbReference type="NCBI Taxonomy" id="1786"/>
    <lineage>
        <taxon>Bacteria</taxon>
        <taxon>Bacillati</taxon>
        <taxon>Actinomycetota</taxon>
        <taxon>Actinomycetes</taxon>
        <taxon>Mycobacteriales</taxon>
        <taxon>Mycobacteriaceae</taxon>
        <taxon>Mycolicibacterium</taxon>
    </lineage>
</organism>
<dbReference type="Gene3D" id="1.10.287.1060">
    <property type="entry name" value="ESAT-6-like"/>
    <property type="match status" value="1"/>
</dbReference>